<organism evidence="2">
    <name type="scientific">Hexamita inflata</name>
    <dbReference type="NCBI Taxonomy" id="28002"/>
    <lineage>
        <taxon>Eukaryota</taxon>
        <taxon>Metamonada</taxon>
        <taxon>Diplomonadida</taxon>
        <taxon>Hexamitidae</taxon>
        <taxon>Hexamitinae</taxon>
        <taxon>Hexamita</taxon>
    </lineage>
</organism>
<evidence type="ECO:0000313" key="4">
    <source>
        <dbReference type="Proteomes" id="UP001642409"/>
    </source>
</evidence>
<dbReference type="InterPro" id="IPR009030">
    <property type="entry name" value="Growth_fac_rcpt_cys_sf"/>
</dbReference>
<reference evidence="3 4" key="2">
    <citation type="submission" date="2024-07" db="EMBL/GenBank/DDBJ databases">
        <authorList>
            <person name="Akdeniz Z."/>
        </authorList>
    </citation>
    <scope>NUCLEOTIDE SEQUENCE [LARGE SCALE GENOMIC DNA]</scope>
</reference>
<sequence>MIILNLVFQLESFTGITGLTCENGKIPNAANTECVSDCGIEFLNPTGTACVTSCISISAVPDSAGKCVPCLFYISADQSYCVKFCPPNQISVSNTCLICSSTNSVPNLSKSACVPNTICDGYLNSKRTYCIPDCAAELAYPDAKRQCQPCSTINTLGVWNSSCVCSGNSTGTFPNCACANGFEPLAGKCVCNKKLSSNRFICSTTCGQYEIYNASLSQCVKCPLSSFQSDSCSVQTCSNIIFRNGAKFVYCVKGTQSNQQFSRKIQFASDSSFNGALIYNGLKMNRLNIDSRIINAEKQNFVGINMFSNVVISNSKVQVEINSKVITGLHAFGHVEVRSSEINISATGQVVAGIGYQLSLVNQMHAVINLTVINITSQDVTNMSLIQAETSSQITINNTVYLQILSTSSNYFGISEEIHNAQINNLKMNITVLNTVQYFYGLSYNCTILSLGSSLINYFSNSHLFFCGISFIARSDHLITESTIKITNFNGTVIDFCGLYKQAQYLSISQLVLNVQFFNGSIQYFYGLAQQVIQQLTIINYNQLFNVKKVVNIFCSVSQAVFDAKISNSQFEITVQDYLDQFVGVSEVVLNQLIVQNSVFNYQLSGDEIIGVSYEANNVQIVNTRFTGAVTYQYDYYGLVSYNYGQYQLSDVTIGAQITAVAQNSAQIDLSQTPWNTHSLTYQKFDGNAQRPTCVSSTDQVATC</sequence>
<evidence type="ECO:0000256" key="1">
    <source>
        <dbReference type="SAM" id="SignalP"/>
    </source>
</evidence>
<dbReference type="SUPFAM" id="SSF57184">
    <property type="entry name" value="Growth factor receptor domain"/>
    <property type="match status" value="1"/>
</dbReference>
<feature type="chain" id="PRO_5041688930" evidence="1">
    <location>
        <begin position="19"/>
        <end position="704"/>
    </location>
</feature>
<dbReference type="Proteomes" id="UP001642409">
    <property type="component" value="Unassembled WGS sequence"/>
</dbReference>
<comment type="caution">
    <text evidence="2">The sequence shown here is derived from an EMBL/GenBank/DDBJ whole genome shotgun (WGS) entry which is preliminary data.</text>
</comment>
<dbReference type="AlphaFoldDB" id="A0AA86UHU5"/>
<protein>
    <submittedName>
        <fullName evidence="2">Growth factor receptor cysteine-rich domain superfamily</fullName>
    </submittedName>
    <submittedName>
        <fullName evidence="3">Growth_factor receptor cysteine-rich domain superfamily</fullName>
    </submittedName>
</protein>
<keyword evidence="1" id="KW-0732">Signal</keyword>
<keyword evidence="2" id="KW-0675">Receptor</keyword>
<accession>A0AA86UHU5</accession>
<gene>
    <name evidence="3" type="ORF">HINF_LOCUS25522</name>
    <name evidence="2" type="ORF">HINF_LOCUS46410</name>
</gene>
<dbReference type="EMBL" id="CATOUU010000909">
    <property type="protein sequence ID" value="CAI9958765.1"/>
    <property type="molecule type" value="Genomic_DNA"/>
</dbReference>
<name>A0AA86UHU5_9EUKA</name>
<keyword evidence="4" id="KW-1185">Reference proteome</keyword>
<proteinExistence type="predicted"/>
<dbReference type="EMBL" id="CAXDID020000076">
    <property type="protein sequence ID" value="CAL6016467.1"/>
    <property type="molecule type" value="Genomic_DNA"/>
</dbReference>
<feature type="signal peptide" evidence="1">
    <location>
        <begin position="1"/>
        <end position="18"/>
    </location>
</feature>
<reference evidence="2" key="1">
    <citation type="submission" date="2023-06" db="EMBL/GenBank/DDBJ databases">
        <authorList>
            <person name="Kurt Z."/>
        </authorList>
    </citation>
    <scope>NUCLEOTIDE SEQUENCE</scope>
</reference>
<evidence type="ECO:0000313" key="3">
    <source>
        <dbReference type="EMBL" id="CAL6016467.1"/>
    </source>
</evidence>
<evidence type="ECO:0000313" key="2">
    <source>
        <dbReference type="EMBL" id="CAI9958765.1"/>
    </source>
</evidence>